<dbReference type="AlphaFoldDB" id="A0A1L7X9H9"/>
<feature type="compositionally biased region" description="Polar residues" evidence="2">
    <location>
        <begin position="73"/>
        <end position="93"/>
    </location>
</feature>
<keyword evidence="4" id="KW-1185">Reference proteome</keyword>
<dbReference type="OrthoDB" id="10522202at2759"/>
<proteinExistence type="predicted"/>
<feature type="compositionally biased region" description="Polar residues" evidence="2">
    <location>
        <begin position="380"/>
        <end position="398"/>
    </location>
</feature>
<evidence type="ECO:0000313" key="4">
    <source>
        <dbReference type="Proteomes" id="UP000184330"/>
    </source>
</evidence>
<dbReference type="EMBL" id="FJOG01000019">
    <property type="protein sequence ID" value="CZR61685.1"/>
    <property type="molecule type" value="Genomic_DNA"/>
</dbReference>
<accession>A0A1L7X9H9</accession>
<feature type="region of interest" description="Disordered" evidence="2">
    <location>
        <begin position="346"/>
        <end position="434"/>
    </location>
</feature>
<feature type="coiled-coil region" evidence="1">
    <location>
        <begin position="295"/>
        <end position="343"/>
    </location>
</feature>
<feature type="compositionally biased region" description="Polar residues" evidence="2">
    <location>
        <begin position="106"/>
        <end position="141"/>
    </location>
</feature>
<sequence>MASNSQSDCPRHAEHQLAYSSRPQITDIESGVLPRRHAYRRQSPGTLGRRSVNSSKEESLTQGSLNPLPVQIGKQSRTWTPLASIQPTTSVQQPAERGRSGLRRQSIATRPLQNMTGGASGSQQKLWANGAPLNSPQQDQGGPSEARGGWTSSQDPQPSEKGKELEKPTTSDEVSMDRNDSSSESTDHSDEPASTVQEASPELSPRSNWEITGNDGTGGSHQQQIEKLKADLNKERVRRAWLEDDIAQLETDAKNAKEERRRWESKSITRLTPADLLDNRDEEWQQIFNNLTKRYQESVDMKHSLEDQLEEANKTIKRLERQIEKLNKRLEISQKEVGRLNAELHQRTAQTEDSEGVGLQNGQQSQDRRSPSPAQEEKGLSTSSQENDQLAPNSTSIVASPERNRSRKSRSNRSSKSSKSASTLSKDVKAGKVRGYIREKGAGGWWKSDQYEFVKV</sequence>
<keyword evidence="1" id="KW-0175">Coiled coil</keyword>
<evidence type="ECO:0000313" key="3">
    <source>
        <dbReference type="EMBL" id="CZR61685.1"/>
    </source>
</evidence>
<evidence type="ECO:0000256" key="1">
    <source>
        <dbReference type="SAM" id="Coils"/>
    </source>
</evidence>
<protein>
    <submittedName>
        <fullName evidence="3">Uncharacterized protein</fullName>
    </submittedName>
</protein>
<feature type="region of interest" description="Disordered" evidence="2">
    <location>
        <begin position="1"/>
        <end position="230"/>
    </location>
</feature>
<gene>
    <name evidence="3" type="ORF">PAC_11582</name>
</gene>
<feature type="compositionally biased region" description="Basic and acidic residues" evidence="2">
    <location>
        <begin position="158"/>
        <end position="191"/>
    </location>
</feature>
<name>A0A1L7X9H9_9HELO</name>
<dbReference type="Proteomes" id="UP000184330">
    <property type="component" value="Unassembled WGS sequence"/>
</dbReference>
<organism evidence="3 4">
    <name type="scientific">Phialocephala subalpina</name>
    <dbReference type="NCBI Taxonomy" id="576137"/>
    <lineage>
        <taxon>Eukaryota</taxon>
        <taxon>Fungi</taxon>
        <taxon>Dikarya</taxon>
        <taxon>Ascomycota</taxon>
        <taxon>Pezizomycotina</taxon>
        <taxon>Leotiomycetes</taxon>
        <taxon>Helotiales</taxon>
        <taxon>Mollisiaceae</taxon>
        <taxon>Phialocephala</taxon>
        <taxon>Phialocephala fortinii species complex</taxon>
    </lineage>
</organism>
<feature type="compositionally biased region" description="Basic and acidic residues" evidence="2">
    <location>
        <begin position="366"/>
        <end position="379"/>
    </location>
</feature>
<reference evidence="3 4" key="1">
    <citation type="submission" date="2016-03" db="EMBL/GenBank/DDBJ databases">
        <authorList>
            <person name="Ploux O."/>
        </authorList>
    </citation>
    <scope>NUCLEOTIDE SEQUENCE [LARGE SCALE GENOMIC DNA]</scope>
    <source>
        <strain evidence="3 4">UAMH 11012</strain>
    </source>
</reference>
<evidence type="ECO:0000256" key="2">
    <source>
        <dbReference type="SAM" id="MobiDB-lite"/>
    </source>
</evidence>